<evidence type="ECO:0000256" key="2">
    <source>
        <dbReference type="SAM" id="MobiDB-lite"/>
    </source>
</evidence>
<feature type="region of interest" description="Disordered" evidence="2">
    <location>
        <begin position="120"/>
        <end position="143"/>
    </location>
</feature>
<evidence type="ECO:0000313" key="3">
    <source>
        <dbReference type="EMBL" id="ALG05344.2"/>
    </source>
</evidence>
<gene>
    <name evidence="3" type="ORF">5H7_043</name>
</gene>
<reference evidence="3" key="1">
    <citation type="submission" date="2016-04" db="EMBL/GenBank/DDBJ databases">
        <title>Exploring the genomic information of specific uncultured soil bacteria through a new metagenomic library-based strategy.</title>
        <authorList>
            <person name="Liu Y."/>
            <person name="Zhang R."/>
        </authorList>
    </citation>
    <scope>NUCLEOTIDE SEQUENCE</scope>
</reference>
<sequence length="143" mass="16022">MSIWKNVDPVGAIADFRTVWEQAGKNRWRIAAVSAAATIGIFSLMFQEDYRILPRPPQVTYITSWHADRSDAEIVATNRANQQYQDRLRAEQAQRDQEVREIYKKIGRLSGMDVDAIEAKAKAEQAAEDAAKQPAAPAPVARP</sequence>
<dbReference type="EMBL" id="KT342858">
    <property type="protein sequence ID" value="ALG05344.2"/>
    <property type="molecule type" value="Genomic_DNA"/>
</dbReference>
<dbReference type="AlphaFoldDB" id="A0A0N7F2C2"/>
<name>A0A0N7F2C2_9BACT</name>
<proteinExistence type="predicted"/>
<keyword evidence="1" id="KW-0175">Coiled coil</keyword>
<protein>
    <submittedName>
        <fullName evidence="3">Uncharacterized protein</fullName>
    </submittedName>
</protein>
<feature type="coiled-coil region" evidence="1">
    <location>
        <begin position="74"/>
        <end position="101"/>
    </location>
</feature>
<organism evidence="3">
    <name type="scientific">uncultured bacterium 5H7</name>
    <dbReference type="NCBI Taxonomy" id="1701327"/>
    <lineage>
        <taxon>Bacteria</taxon>
        <taxon>environmental samples</taxon>
    </lineage>
</organism>
<evidence type="ECO:0000256" key="1">
    <source>
        <dbReference type="SAM" id="Coils"/>
    </source>
</evidence>
<feature type="compositionally biased region" description="Basic and acidic residues" evidence="2">
    <location>
        <begin position="120"/>
        <end position="131"/>
    </location>
</feature>
<accession>A0A0N7F2C2</accession>